<evidence type="ECO:0000313" key="3">
    <source>
        <dbReference type="Proteomes" id="UP000275772"/>
    </source>
</evidence>
<proteinExistence type="predicted"/>
<feature type="compositionally biased region" description="Basic and acidic residues" evidence="1">
    <location>
        <begin position="1"/>
        <end position="22"/>
    </location>
</feature>
<dbReference type="InterPro" id="IPR027973">
    <property type="entry name" value="FSAF1-like"/>
</dbReference>
<feature type="region of interest" description="Disordered" evidence="1">
    <location>
        <begin position="1"/>
        <end position="28"/>
    </location>
</feature>
<dbReference type="Pfam" id="PF15375">
    <property type="entry name" value="FSAF1"/>
    <property type="match status" value="1"/>
</dbReference>
<dbReference type="EMBL" id="UNSH01000078">
    <property type="protein sequence ID" value="SZF05352.1"/>
    <property type="molecule type" value="Genomic_DNA"/>
</dbReference>
<dbReference type="PANTHER" id="PTHR28096">
    <property type="entry name" value="PROTEIN FAF1"/>
    <property type="match status" value="1"/>
</dbReference>
<dbReference type="GO" id="GO:0000462">
    <property type="term" value="P:maturation of SSU-rRNA from tricistronic rRNA transcript (SSU-rRNA, 5.8S rRNA, LSU-rRNA)"/>
    <property type="evidence" value="ECO:0007669"/>
    <property type="project" value="TreeGrafter"/>
</dbReference>
<name>A0A383V1D8_BLUHO</name>
<gene>
    <name evidence="2" type="ORF">BLGHR1_16154</name>
</gene>
<dbReference type="GO" id="GO:0005730">
    <property type="term" value="C:nucleolus"/>
    <property type="evidence" value="ECO:0007669"/>
    <property type="project" value="TreeGrafter"/>
</dbReference>
<dbReference type="AlphaFoldDB" id="A0A383V1D8"/>
<dbReference type="PANTHER" id="PTHR28096:SF1">
    <property type="entry name" value="PROTEIN FAF1"/>
    <property type="match status" value="1"/>
</dbReference>
<sequence length="286" mass="32055">MSVQRQDHKLDRNVNCENESEHISTSNYPEKDVHEIFRKHFNARFEPLKVEPSSVNTGKGAIASESESSDDETDWDGISEEEANVQVVEFSDKTELGTTFMSKTEIKAFMNSRPPINLPSIPHTISEGTNRHDTVEADHLKNDLALQRLLAESHLLESSQDLTLSGRNRHKATDMRLQTLGSKFSILKQEKMPMAHRRGIVAKQSEREAKRRHNARENGIILEKSATATKRGPDFKRDRGIGAPGVGRFARGTLNLSRKDIAEIQGPQRGPVMKRGVSGKGRGKKK</sequence>
<organism evidence="2 3">
    <name type="scientific">Blumeria hordei</name>
    <name type="common">Barley powdery mildew</name>
    <name type="synonym">Blumeria graminis f. sp. hordei</name>
    <dbReference type="NCBI Taxonomy" id="2867405"/>
    <lineage>
        <taxon>Eukaryota</taxon>
        <taxon>Fungi</taxon>
        <taxon>Dikarya</taxon>
        <taxon>Ascomycota</taxon>
        <taxon>Pezizomycotina</taxon>
        <taxon>Leotiomycetes</taxon>
        <taxon>Erysiphales</taxon>
        <taxon>Erysiphaceae</taxon>
        <taxon>Blumeria</taxon>
    </lineage>
</organism>
<dbReference type="VEuPathDB" id="FungiDB:BLGHR1_16154"/>
<reference evidence="2 3" key="1">
    <citation type="submission" date="2017-11" db="EMBL/GenBank/DDBJ databases">
        <authorList>
            <person name="Kracher B."/>
        </authorList>
    </citation>
    <scope>NUCLEOTIDE SEQUENCE [LARGE SCALE GENOMIC DNA]</scope>
    <source>
        <strain evidence="2 3">RACE1</strain>
    </source>
</reference>
<accession>A0A383V1D8</accession>
<protein>
    <submittedName>
        <fullName evidence="2">Uncharacterized protein</fullName>
    </submittedName>
</protein>
<dbReference type="InterPro" id="IPR053030">
    <property type="entry name" value="Ribosomal_biogenesis_FAF1-like"/>
</dbReference>
<feature type="compositionally biased region" description="Basic and acidic residues" evidence="1">
    <location>
        <begin position="231"/>
        <end position="240"/>
    </location>
</feature>
<evidence type="ECO:0000256" key="1">
    <source>
        <dbReference type="SAM" id="MobiDB-lite"/>
    </source>
</evidence>
<dbReference type="Proteomes" id="UP000275772">
    <property type="component" value="Unassembled WGS sequence"/>
</dbReference>
<feature type="region of interest" description="Disordered" evidence="1">
    <location>
        <begin position="230"/>
        <end position="286"/>
    </location>
</feature>
<feature type="region of interest" description="Disordered" evidence="1">
    <location>
        <begin position="51"/>
        <end position="75"/>
    </location>
</feature>
<evidence type="ECO:0000313" key="2">
    <source>
        <dbReference type="EMBL" id="SZF05352.1"/>
    </source>
</evidence>